<feature type="transmembrane region" description="Helical" evidence="1">
    <location>
        <begin position="55"/>
        <end position="75"/>
    </location>
</feature>
<dbReference type="KEGG" id="asol:BEN76_03820"/>
<feature type="transmembrane region" description="Helical" evidence="1">
    <location>
        <begin position="26"/>
        <end position="49"/>
    </location>
</feature>
<dbReference type="Proteomes" id="UP000185674">
    <property type="component" value="Chromosome"/>
</dbReference>
<dbReference type="PANTHER" id="PTHR34351">
    <property type="entry name" value="SLR1927 PROTEIN-RELATED"/>
    <property type="match status" value="1"/>
</dbReference>
<evidence type="ECO:0000313" key="3">
    <source>
        <dbReference type="Proteomes" id="UP000185674"/>
    </source>
</evidence>
<dbReference type="eggNOG" id="COG1721">
    <property type="taxonomic scope" value="Bacteria"/>
</dbReference>
<evidence type="ECO:0000256" key="1">
    <source>
        <dbReference type="SAM" id="Phobius"/>
    </source>
</evidence>
<keyword evidence="1" id="KW-0472">Membrane</keyword>
<reference evidence="2 3" key="1">
    <citation type="submission" date="2016-08" db="EMBL/GenBank/DDBJ databases">
        <title>Complete genome sequence of Acinetobacter baylyi strain GFJ2.</title>
        <authorList>
            <person name="Tabata M."/>
            <person name="Kuboki S."/>
            <person name="Gibu N."/>
            <person name="Kinouchi Y."/>
            <person name="Vangnai A."/>
            <person name="Kasai D."/>
            <person name="Fukuda M."/>
        </authorList>
    </citation>
    <scope>NUCLEOTIDE SEQUENCE [LARGE SCALE GENOMIC DNA]</scope>
    <source>
        <strain evidence="2 3">GFJ2</strain>
    </source>
</reference>
<evidence type="ECO:0000313" key="2">
    <source>
        <dbReference type="EMBL" id="APV37499.1"/>
    </source>
</evidence>
<gene>
    <name evidence="2" type="ORF">BEN76_03820</name>
</gene>
<dbReference type="AlphaFoldDB" id="A0A1P8EMV6"/>
<sequence length="301" mass="35503">MRTLWQRWLKKRFRMERSTILKQRDILIFLHPQGILFLLLIVITFIAGINYANNLILGFCFLITSLLCMSVYLTFKQLHQLKLEIFCPEVGQVNHVLQIQLQFKQSNHVIRYLMIHLPESQQRILLNEMSGNIALEFTPTTRGAFELPRIKIMSSYPFGIVQAWTYLQVTQKMWIAPASISIEMEDKYVQLKQQHDLDDFRELQTYREGDTLQHVSWKHLARRQGWLTKQFEPHIEHNQLVIDYSALPSHEHEQKLSWMMHLIEMSEQADRSFSLILPQTHLKPSMGASHSIQARKLLAQA</sequence>
<dbReference type="STRING" id="487316.BEN76_03820"/>
<dbReference type="PANTHER" id="PTHR34351:SF1">
    <property type="entry name" value="SLR1927 PROTEIN"/>
    <property type="match status" value="1"/>
</dbReference>
<accession>A0A1P8EMV6</accession>
<keyword evidence="1" id="KW-0812">Transmembrane</keyword>
<proteinExistence type="predicted"/>
<dbReference type="EMBL" id="CP016896">
    <property type="protein sequence ID" value="APV37499.1"/>
    <property type="molecule type" value="Genomic_DNA"/>
</dbReference>
<name>A0A1P8EMV6_9GAMM</name>
<keyword evidence="1" id="KW-1133">Transmembrane helix</keyword>
<protein>
    <submittedName>
        <fullName evidence="2">Uncharacterized protein</fullName>
    </submittedName>
</protein>
<organism evidence="2 3">
    <name type="scientific">Acinetobacter soli</name>
    <dbReference type="NCBI Taxonomy" id="487316"/>
    <lineage>
        <taxon>Bacteria</taxon>
        <taxon>Pseudomonadati</taxon>
        <taxon>Pseudomonadota</taxon>
        <taxon>Gammaproteobacteria</taxon>
        <taxon>Moraxellales</taxon>
        <taxon>Moraxellaceae</taxon>
        <taxon>Acinetobacter</taxon>
    </lineage>
</organism>